<dbReference type="FunFam" id="3.20.20.80:FF:000233">
    <property type="entry name" value="Probable glucan endo-1,3-beta-glucosidase eglC"/>
    <property type="match status" value="1"/>
</dbReference>
<evidence type="ECO:0000256" key="23">
    <source>
        <dbReference type="SAM" id="MobiDB-lite"/>
    </source>
</evidence>
<evidence type="ECO:0000256" key="17">
    <source>
        <dbReference type="ARBA" id="ARBA00023316"/>
    </source>
</evidence>
<evidence type="ECO:0000256" key="3">
    <source>
        <dbReference type="ARBA" id="ARBA00004609"/>
    </source>
</evidence>
<keyword evidence="7" id="KW-1003">Cell membrane</keyword>
<evidence type="ECO:0000256" key="9">
    <source>
        <dbReference type="ARBA" id="ARBA00022525"/>
    </source>
</evidence>
<keyword evidence="8" id="KW-0134">Cell wall</keyword>
<keyword evidence="15" id="KW-0119">Carbohydrate metabolism</keyword>
<proteinExistence type="inferred from homology"/>
<keyword evidence="11 24" id="KW-0732">Signal</keyword>
<evidence type="ECO:0000256" key="4">
    <source>
        <dbReference type="ARBA" id="ARBA00008773"/>
    </source>
</evidence>
<evidence type="ECO:0000256" key="7">
    <source>
        <dbReference type="ARBA" id="ARBA00022475"/>
    </source>
</evidence>
<keyword evidence="12" id="KW-0378">Hydrolase</keyword>
<evidence type="ECO:0000256" key="21">
    <source>
        <dbReference type="ARBA" id="ARBA00032906"/>
    </source>
</evidence>
<evidence type="ECO:0000256" key="19">
    <source>
        <dbReference type="ARBA" id="ARBA00025152"/>
    </source>
</evidence>
<keyword evidence="9" id="KW-0964">Secreted</keyword>
<dbReference type="GeneID" id="63713362"/>
<evidence type="ECO:0000256" key="15">
    <source>
        <dbReference type="ARBA" id="ARBA00023277"/>
    </source>
</evidence>
<dbReference type="GO" id="GO:0009277">
    <property type="term" value="C:fungal-type cell wall"/>
    <property type="evidence" value="ECO:0007669"/>
    <property type="project" value="TreeGrafter"/>
</dbReference>
<dbReference type="GO" id="GO:0005576">
    <property type="term" value="C:extracellular region"/>
    <property type="evidence" value="ECO:0007669"/>
    <property type="project" value="TreeGrafter"/>
</dbReference>
<evidence type="ECO:0000313" key="26">
    <source>
        <dbReference type="Proteomes" id="UP000076580"/>
    </source>
</evidence>
<evidence type="ECO:0000256" key="2">
    <source>
        <dbReference type="ARBA" id="ARBA00004191"/>
    </source>
</evidence>
<evidence type="ECO:0000256" key="1">
    <source>
        <dbReference type="ARBA" id="ARBA00000382"/>
    </source>
</evidence>
<dbReference type="EMBL" id="LAYC01000001">
    <property type="protein sequence ID" value="KYK59587.1"/>
    <property type="molecule type" value="Genomic_DNA"/>
</dbReference>
<evidence type="ECO:0000256" key="10">
    <source>
        <dbReference type="ARBA" id="ARBA00022622"/>
    </source>
</evidence>
<keyword evidence="18" id="KW-0624">Polysaccharide degradation</keyword>
<dbReference type="GO" id="GO:0071555">
    <property type="term" value="P:cell wall organization"/>
    <property type="evidence" value="ECO:0007669"/>
    <property type="project" value="UniProtKB-KW"/>
</dbReference>
<accession>A0A151GR51</accession>
<evidence type="ECO:0000313" key="25">
    <source>
        <dbReference type="EMBL" id="KYK59587.1"/>
    </source>
</evidence>
<feature type="chain" id="PRO_5007580852" description="Probable glucan endo-1,3-beta-glucosidase eglC" evidence="24">
    <location>
        <begin position="22"/>
        <end position="478"/>
    </location>
</feature>
<evidence type="ECO:0000256" key="16">
    <source>
        <dbReference type="ARBA" id="ARBA00023288"/>
    </source>
</evidence>
<dbReference type="GO" id="GO:0000272">
    <property type="term" value="P:polysaccharide catabolic process"/>
    <property type="evidence" value="ECO:0007669"/>
    <property type="project" value="UniProtKB-KW"/>
</dbReference>
<dbReference type="RefSeq" id="XP_040658939.1">
    <property type="nucleotide sequence ID" value="XM_040798056.1"/>
</dbReference>
<feature type="compositionally biased region" description="Polar residues" evidence="23">
    <location>
        <begin position="345"/>
        <end position="358"/>
    </location>
</feature>
<dbReference type="InterPro" id="IPR000490">
    <property type="entry name" value="Glyco_hydro_17"/>
</dbReference>
<dbReference type="GO" id="GO:0042973">
    <property type="term" value="F:glucan endo-1,3-beta-D-glucosidase activity"/>
    <property type="evidence" value="ECO:0007669"/>
    <property type="project" value="UniProtKB-EC"/>
</dbReference>
<keyword evidence="17" id="KW-0961">Cell wall biogenesis/degradation</keyword>
<keyword evidence="13" id="KW-0472">Membrane</keyword>
<comment type="catalytic activity">
    <reaction evidence="1">
        <text>Hydrolysis of (1-&gt;3)-beta-D-glucosidic linkages in (1-&gt;3)-beta-D-glucans.</text>
        <dbReference type="EC" id="3.2.1.39"/>
    </reaction>
</comment>
<name>A0A151GR51_DRECN</name>
<dbReference type="FunCoup" id="A0A151GR51">
    <property type="interactions" value="370"/>
</dbReference>
<dbReference type="STRING" id="98403.A0A151GR51"/>
<comment type="function">
    <text evidence="19">Glucanases play a role in cell expansion during growth, in cell-cell fusion during mating, and in spore release during sporulation. This enzyme may be involved in beta-glucan degradation and also function biosynthetically as a transglycosylase.</text>
</comment>
<evidence type="ECO:0000256" key="5">
    <source>
        <dbReference type="ARBA" id="ARBA00012780"/>
    </source>
</evidence>
<dbReference type="GO" id="GO:0098552">
    <property type="term" value="C:side of membrane"/>
    <property type="evidence" value="ECO:0007669"/>
    <property type="project" value="UniProtKB-KW"/>
</dbReference>
<protein>
    <recommendedName>
        <fullName evidence="6">Probable glucan endo-1,3-beta-glucosidase eglC</fullName>
        <ecNumber evidence="5">3.2.1.39</ecNumber>
    </recommendedName>
    <alternativeName>
        <fullName evidence="20">Endo-1,3-beta-glucanase eglC</fullName>
    </alternativeName>
    <alternativeName>
        <fullName evidence="21">Laminarinase eglC</fullName>
    </alternativeName>
</protein>
<organism evidence="25 26">
    <name type="scientific">Drechmeria coniospora</name>
    <name type="common">Nematophagous fungus</name>
    <name type="synonym">Meria coniospora</name>
    <dbReference type="NCBI Taxonomy" id="98403"/>
    <lineage>
        <taxon>Eukaryota</taxon>
        <taxon>Fungi</taxon>
        <taxon>Dikarya</taxon>
        <taxon>Ascomycota</taxon>
        <taxon>Pezizomycotina</taxon>
        <taxon>Sordariomycetes</taxon>
        <taxon>Hypocreomycetidae</taxon>
        <taxon>Hypocreales</taxon>
        <taxon>Ophiocordycipitaceae</taxon>
        <taxon>Drechmeria</taxon>
    </lineage>
</organism>
<feature type="region of interest" description="Disordered" evidence="23">
    <location>
        <begin position="322"/>
        <end position="385"/>
    </location>
</feature>
<dbReference type="InParanoid" id="A0A151GR51"/>
<dbReference type="OrthoDB" id="77201at2759"/>
<keyword evidence="16" id="KW-0449">Lipoprotein</keyword>
<evidence type="ECO:0000256" key="20">
    <source>
        <dbReference type="ARBA" id="ARBA00032134"/>
    </source>
</evidence>
<comment type="caution">
    <text evidence="25">The sequence shown here is derived from an EMBL/GenBank/DDBJ whole genome shotgun (WGS) entry which is preliminary data.</text>
</comment>
<dbReference type="Gene3D" id="3.20.20.80">
    <property type="entry name" value="Glycosidases"/>
    <property type="match status" value="1"/>
</dbReference>
<evidence type="ECO:0000256" key="24">
    <source>
        <dbReference type="SAM" id="SignalP"/>
    </source>
</evidence>
<evidence type="ECO:0000256" key="8">
    <source>
        <dbReference type="ARBA" id="ARBA00022512"/>
    </source>
</evidence>
<sequence>MPPSPSRLLLAAAVAATSTSAAFQGFNYASSFNDGKAKSQSDFESEFKTAAGLQGTNGSFNSARLYTMVQGSTANEPISAIPAAISTKTSLLLGIWASAGESVFLNELAAVEKTIKQYCGALDGLVAGISVGSEDLYRISPIGMENSPDPGASPDTLVSYIEQVRKTVKGTCLDVPIGHVDTWTAYVNGSNKAVIDAADWLGMDAYPYYEVTKPNGIENAKSLFQAALDRTKDAAGGKPVWVTETGWPLSGETAGEAVPSIENAKTFWDDVGCPMFGETNVWWFTLQEGSPPSPKAAFGVIGSQLTTVPLFDLSCDKVKTETSSSSTTATSSSTTGSSSQTETANVTATTHGSLSDTKSASASSVTYTDGSGSSSPVSTSSATAASTSALPTGVTAIKGDSTASSAALQSLSTSIGNRGSSGVSVARASTSTSQSTSIAAATDNQPTSAPSLEGAAGRLNPVGTAVVALALVLAVAIV</sequence>
<gene>
    <name evidence="25" type="ORF">DCS_00719</name>
</gene>
<dbReference type="AlphaFoldDB" id="A0A151GR51"/>
<evidence type="ECO:0000256" key="13">
    <source>
        <dbReference type="ARBA" id="ARBA00023136"/>
    </source>
</evidence>
<dbReference type="InterPro" id="IPR017853">
    <property type="entry name" value="GH"/>
</dbReference>
<evidence type="ECO:0000256" key="12">
    <source>
        <dbReference type="ARBA" id="ARBA00022801"/>
    </source>
</evidence>
<evidence type="ECO:0000256" key="14">
    <source>
        <dbReference type="ARBA" id="ARBA00023180"/>
    </source>
</evidence>
<dbReference type="SUPFAM" id="SSF51445">
    <property type="entry name" value="(Trans)glycosidases"/>
    <property type="match status" value="1"/>
</dbReference>
<evidence type="ECO:0000256" key="6">
    <source>
        <dbReference type="ARBA" id="ARBA00019762"/>
    </source>
</evidence>
<feature type="signal peptide" evidence="24">
    <location>
        <begin position="1"/>
        <end position="21"/>
    </location>
</feature>
<dbReference type="PANTHER" id="PTHR16631">
    <property type="entry name" value="GLUCAN 1,3-BETA-GLUCOSIDASE"/>
    <property type="match status" value="1"/>
</dbReference>
<comment type="subcellular location">
    <subcellularLocation>
        <location evidence="3">Cell membrane</location>
        <topology evidence="3">Lipid-anchor</topology>
        <topology evidence="3">GPI-anchor</topology>
    </subcellularLocation>
    <subcellularLocation>
        <location evidence="2">Secreted</location>
        <location evidence="2">Cell wall</location>
    </subcellularLocation>
</comment>
<comment type="similarity">
    <text evidence="4 22">Belongs to the glycosyl hydrolase 17 family.</text>
</comment>
<evidence type="ECO:0000256" key="22">
    <source>
        <dbReference type="RuleBase" id="RU004335"/>
    </source>
</evidence>
<keyword evidence="26" id="KW-1185">Reference proteome</keyword>
<dbReference type="Proteomes" id="UP000076580">
    <property type="component" value="Chromosome 01"/>
</dbReference>
<feature type="compositionally biased region" description="Low complexity" evidence="23">
    <location>
        <begin position="322"/>
        <end position="344"/>
    </location>
</feature>
<evidence type="ECO:0000256" key="11">
    <source>
        <dbReference type="ARBA" id="ARBA00022729"/>
    </source>
</evidence>
<evidence type="ECO:0000256" key="18">
    <source>
        <dbReference type="ARBA" id="ARBA00023326"/>
    </source>
</evidence>
<reference evidence="25 26" key="1">
    <citation type="journal article" date="2016" name="Sci. Rep.">
        <title>Insights into Adaptations to a Near-Obligate Nematode Endoparasitic Lifestyle from the Finished Genome of Drechmeria coniospora.</title>
        <authorList>
            <person name="Zhang L."/>
            <person name="Zhou Z."/>
            <person name="Guo Q."/>
            <person name="Fokkens L."/>
            <person name="Miskei M."/>
            <person name="Pocsi I."/>
            <person name="Zhang W."/>
            <person name="Chen M."/>
            <person name="Wang L."/>
            <person name="Sun Y."/>
            <person name="Donzelli B.G."/>
            <person name="Gibson D.M."/>
            <person name="Nelson D.R."/>
            <person name="Luo J.G."/>
            <person name="Rep M."/>
            <person name="Liu H."/>
            <person name="Yang S."/>
            <person name="Wang J."/>
            <person name="Krasnoff S.B."/>
            <person name="Xu Y."/>
            <person name="Molnar I."/>
            <person name="Lin M."/>
        </authorList>
    </citation>
    <scope>NUCLEOTIDE SEQUENCE [LARGE SCALE GENOMIC DNA]</scope>
    <source>
        <strain evidence="25 26">ARSEF 6962</strain>
    </source>
</reference>
<dbReference type="GO" id="GO:0009986">
    <property type="term" value="C:cell surface"/>
    <property type="evidence" value="ECO:0007669"/>
    <property type="project" value="TreeGrafter"/>
</dbReference>
<dbReference type="Pfam" id="PF00332">
    <property type="entry name" value="Glyco_hydro_17"/>
    <property type="match status" value="1"/>
</dbReference>
<feature type="compositionally biased region" description="Low complexity" evidence="23">
    <location>
        <begin position="359"/>
        <end position="385"/>
    </location>
</feature>
<keyword evidence="10" id="KW-0336">GPI-anchor</keyword>
<dbReference type="PANTHER" id="PTHR16631:SF13">
    <property type="entry name" value="GLUCAN ENDO-1,3-BETA-GLUCOSIDASE EGLC-RELATED"/>
    <property type="match status" value="1"/>
</dbReference>
<dbReference type="InterPro" id="IPR050732">
    <property type="entry name" value="Beta-glucan_modifiers"/>
</dbReference>
<dbReference type="GO" id="GO:0005886">
    <property type="term" value="C:plasma membrane"/>
    <property type="evidence" value="ECO:0007669"/>
    <property type="project" value="UniProtKB-SubCell"/>
</dbReference>
<dbReference type="EC" id="3.2.1.39" evidence="5"/>
<keyword evidence="14" id="KW-0325">Glycoprotein</keyword>